<evidence type="ECO:0000313" key="3">
    <source>
        <dbReference type="Proteomes" id="UP000323866"/>
    </source>
</evidence>
<evidence type="ECO:0008006" key="5">
    <source>
        <dbReference type="Google" id="ProtNLM"/>
    </source>
</evidence>
<name>A0A5M8QHE1_9BACT</name>
<reference evidence="2 4" key="3">
    <citation type="submission" date="2024-08" db="EMBL/GenBank/DDBJ databases">
        <authorList>
            <person name="Wei W."/>
        </authorList>
    </citation>
    <scope>NUCLEOTIDE SEQUENCE [LARGE SCALE GENOMIC DNA]</scope>
    <source>
        <strain evidence="2 4">XU2</strain>
    </source>
</reference>
<evidence type="ECO:0000313" key="4">
    <source>
        <dbReference type="Proteomes" id="UP001570846"/>
    </source>
</evidence>
<dbReference type="OrthoDB" id="893879at2"/>
<dbReference type="EMBL" id="VKKZ01000020">
    <property type="protein sequence ID" value="KAA6434638.1"/>
    <property type="molecule type" value="Genomic_DNA"/>
</dbReference>
<dbReference type="PROSITE" id="PS51257">
    <property type="entry name" value="PROKAR_LIPOPROTEIN"/>
    <property type="match status" value="1"/>
</dbReference>
<gene>
    <name evidence="2" type="ORF">ACD591_04625</name>
    <name evidence="1" type="ORF">FOE74_10685</name>
</gene>
<proteinExistence type="predicted"/>
<dbReference type="AlphaFoldDB" id="A0A5M8QHE1"/>
<sequence length="248" mass="27106">MKRILSLAFFSFAASFLMSCEKEEVEPLLTGTTASDARAISCLNYSYFNKQSGMVDFGKARGEVVLVGFVEGLTMQEKQQLLGRFPHFQGIEGEVAMDSGVITVVRLSTGTNCSDVEKLLVKLVKEPSISFAHPFFEENPADPEAPMTGLSNEFMVSIEGSGTLQELEQFIAETNTKIVFSFSDEIHVLSADKNSAGSILDICTKFNQQAFVTSAEPNLVYSFPALASGGVTYETVKGKNQNAYKRNK</sequence>
<accession>A0A5M8QHE1</accession>
<reference evidence="1 3" key="2">
    <citation type="submission" date="2019-09" db="EMBL/GenBank/DDBJ databases">
        <title>A bacterium isolated from glacier soil.</title>
        <authorList>
            <person name="Liu Q."/>
        </authorList>
    </citation>
    <scope>NUCLEOTIDE SEQUENCE [LARGE SCALE GENOMIC DNA]</scope>
    <source>
        <strain evidence="1 3">MDT1-10-3</strain>
    </source>
</reference>
<comment type="caution">
    <text evidence="1">The sequence shown here is derived from an EMBL/GenBank/DDBJ whole genome shotgun (WGS) entry which is preliminary data.</text>
</comment>
<dbReference type="Proteomes" id="UP000323866">
    <property type="component" value="Unassembled WGS sequence"/>
</dbReference>
<evidence type="ECO:0000313" key="1">
    <source>
        <dbReference type="EMBL" id="KAA6434638.1"/>
    </source>
</evidence>
<protein>
    <recommendedName>
        <fullName evidence="5">Lipoprotein</fullName>
    </recommendedName>
</protein>
<reference evidence="1 3" key="1">
    <citation type="submission" date="2019-07" db="EMBL/GenBank/DDBJ databases">
        <authorList>
            <person name="Qu J.-H."/>
        </authorList>
    </citation>
    <scope>NUCLEOTIDE SEQUENCE [LARGE SCALE GENOMIC DNA]</scope>
    <source>
        <strain evidence="1 3">MDT1-10-3</strain>
    </source>
</reference>
<organism evidence="1 3">
    <name type="scientific">Rufibacter glacialis</name>
    <dbReference type="NCBI Taxonomy" id="1259555"/>
    <lineage>
        <taxon>Bacteria</taxon>
        <taxon>Pseudomonadati</taxon>
        <taxon>Bacteroidota</taxon>
        <taxon>Cytophagia</taxon>
        <taxon>Cytophagales</taxon>
        <taxon>Hymenobacteraceae</taxon>
        <taxon>Rufibacter</taxon>
    </lineage>
</organism>
<evidence type="ECO:0000313" key="2">
    <source>
        <dbReference type="EMBL" id="MFA1770565.1"/>
    </source>
</evidence>
<dbReference type="RefSeq" id="WP_149098581.1">
    <property type="nucleotide sequence ID" value="NZ_BMMG01000003.1"/>
</dbReference>
<keyword evidence="4" id="KW-1185">Reference proteome</keyword>
<dbReference type="Proteomes" id="UP001570846">
    <property type="component" value="Unassembled WGS sequence"/>
</dbReference>
<dbReference type="EMBL" id="JBGOGF010000002">
    <property type="protein sequence ID" value="MFA1770565.1"/>
    <property type="molecule type" value="Genomic_DNA"/>
</dbReference>